<accession>A0A840C054</accession>
<dbReference type="EMBL" id="JACIEN010000002">
    <property type="protein sequence ID" value="MBB4017058.1"/>
    <property type="molecule type" value="Genomic_DNA"/>
</dbReference>
<dbReference type="Proteomes" id="UP000577362">
    <property type="component" value="Unassembled WGS sequence"/>
</dbReference>
<protein>
    <submittedName>
        <fullName evidence="1">Uncharacterized protein</fullName>
    </submittedName>
</protein>
<keyword evidence="2" id="KW-1185">Reference proteome</keyword>
<proteinExistence type="predicted"/>
<dbReference type="AlphaFoldDB" id="A0A840C054"/>
<reference evidence="1 2" key="1">
    <citation type="submission" date="2020-08" db="EMBL/GenBank/DDBJ databases">
        <title>Genomic Encyclopedia of Type Strains, Phase IV (KMG-IV): sequencing the most valuable type-strain genomes for metagenomic binning, comparative biology and taxonomic classification.</title>
        <authorList>
            <person name="Goeker M."/>
        </authorList>
    </citation>
    <scope>NUCLEOTIDE SEQUENCE [LARGE SCALE GENOMIC DNA]</scope>
    <source>
        <strain evidence="1 2">DSM 103737</strain>
    </source>
</reference>
<dbReference type="RefSeq" id="WP_183316547.1">
    <property type="nucleotide sequence ID" value="NZ_JACIEN010000002.1"/>
</dbReference>
<name>A0A840C054_9HYPH</name>
<evidence type="ECO:0000313" key="1">
    <source>
        <dbReference type="EMBL" id="MBB4017058.1"/>
    </source>
</evidence>
<sequence length="138" mass="15195">MLQLAMNNIINHPAKYSPALTFDVTQQTIRYTGGIVRALPRGVAYEVDGFFIGMFADDVGLRAITPGYAMTQAVTGVELHSWVENVFGAKNIIEMLNRPGECYRRKWRPGSDGARHSQLYLAPSAHAITQIGIYGAPI</sequence>
<gene>
    <name evidence="1" type="ORF">GGR16_002087</name>
</gene>
<organism evidence="1 2">
    <name type="scientific">Chelatococcus caeni</name>
    <dbReference type="NCBI Taxonomy" id="1348468"/>
    <lineage>
        <taxon>Bacteria</taxon>
        <taxon>Pseudomonadati</taxon>
        <taxon>Pseudomonadota</taxon>
        <taxon>Alphaproteobacteria</taxon>
        <taxon>Hyphomicrobiales</taxon>
        <taxon>Chelatococcaceae</taxon>
        <taxon>Chelatococcus</taxon>
    </lineage>
</organism>
<evidence type="ECO:0000313" key="2">
    <source>
        <dbReference type="Proteomes" id="UP000577362"/>
    </source>
</evidence>
<comment type="caution">
    <text evidence="1">The sequence shown here is derived from an EMBL/GenBank/DDBJ whole genome shotgun (WGS) entry which is preliminary data.</text>
</comment>